<proteinExistence type="predicted"/>
<evidence type="ECO:0000313" key="2">
    <source>
        <dbReference type="Proteomes" id="UP000005239"/>
    </source>
</evidence>
<dbReference type="AlphaFoldDB" id="A0A2A6BAM4"/>
<gene>
    <name evidence="1" type="primary">WBGene00110927</name>
</gene>
<reference evidence="1" key="2">
    <citation type="submission" date="2022-06" db="UniProtKB">
        <authorList>
            <consortium name="EnsemblMetazoa"/>
        </authorList>
    </citation>
    <scope>IDENTIFICATION</scope>
    <source>
        <strain evidence="1">PS312</strain>
    </source>
</reference>
<accession>A0A8R1YJ68</accession>
<accession>A0A2A6BAM4</accession>
<protein>
    <submittedName>
        <fullName evidence="1">Uncharacterized protein</fullName>
    </submittedName>
</protein>
<reference evidence="2" key="1">
    <citation type="journal article" date="2008" name="Nat. Genet.">
        <title>The Pristionchus pacificus genome provides a unique perspective on nematode lifestyle and parasitism.</title>
        <authorList>
            <person name="Dieterich C."/>
            <person name="Clifton S.W."/>
            <person name="Schuster L.N."/>
            <person name="Chinwalla A."/>
            <person name="Delehaunty K."/>
            <person name="Dinkelacker I."/>
            <person name="Fulton L."/>
            <person name="Fulton R."/>
            <person name="Godfrey J."/>
            <person name="Minx P."/>
            <person name="Mitreva M."/>
            <person name="Roeseler W."/>
            <person name="Tian H."/>
            <person name="Witte H."/>
            <person name="Yang S.P."/>
            <person name="Wilson R.K."/>
            <person name="Sommer R.J."/>
        </authorList>
    </citation>
    <scope>NUCLEOTIDE SEQUENCE [LARGE SCALE GENOMIC DNA]</scope>
    <source>
        <strain evidence="2">PS312</strain>
    </source>
</reference>
<dbReference type="EnsemblMetazoa" id="PPA21373.1">
    <property type="protein sequence ID" value="PPA21373.1"/>
    <property type="gene ID" value="WBGene00110927"/>
</dbReference>
<organism evidence="1 2">
    <name type="scientific">Pristionchus pacificus</name>
    <name type="common">Parasitic nematode worm</name>
    <dbReference type="NCBI Taxonomy" id="54126"/>
    <lineage>
        <taxon>Eukaryota</taxon>
        <taxon>Metazoa</taxon>
        <taxon>Ecdysozoa</taxon>
        <taxon>Nematoda</taxon>
        <taxon>Chromadorea</taxon>
        <taxon>Rhabditida</taxon>
        <taxon>Rhabditina</taxon>
        <taxon>Diplogasteromorpha</taxon>
        <taxon>Diplogasteroidea</taxon>
        <taxon>Neodiplogasteridae</taxon>
        <taxon>Pristionchus</taxon>
    </lineage>
</organism>
<name>A0A2A6BAM4_PRIPA</name>
<dbReference type="Proteomes" id="UP000005239">
    <property type="component" value="Unassembled WGS sequence"/>
</dbReference>
<sequence>MARKSGWTDGVLRKGQKEEVTVSGMSPLVIRSVLPPLGKRQGAGPWGHAYVGDRSWILERRRIASIEGVDGGRLEVRMIDVAHSTFEGFEGFNGLVYQGAYDGYIKGVYSLLDLIPTTEDERIFEADAVTEVFGGGTRKGRGDGRRTEVVGAKAELESIIKQLNETVELRMEVFLLVVGITAIASDCTRKLCVACDM</sequence>
<keyword evidence="2" id="KW-1185">Reference proteome</keyword>
<dbReference type="OrthoDB" id="2573163at2759"/>
<evidence type="ECO:0000313" key="1">
    <source>
        <dbReference type="EnsemblMetazoa" id="PPA21373.1"/>
    </source>
</evidence>